<dbReference type="GO" id="GO:0005737">
    <property type="term" value="C:cytoplasm"/>
    <property type="evidence" value="ECO:0007669"/>
    <property type="project" value="TreeGrafter"/>
</dbReference>
<dbReference type="EMBL" id="JAODUO010000737">
    <property type="protein sequence ID" value="KAK2175323.1"/>
    <property type="molecule type" value="Genomic_DNA"/>
</dbReference>
<evidence type="ECO:0000256" key="5">
    <source>
        <dbReference type="ARBA" id="ARBA00038874"/>
    </source>
</evidence>
<evidence type="ECO:0000256" key="2">
    <source>
        <dbReference type="ARBA" id="ARBA00023264"/>
    </source>
</evidence>
<comment type="caution">
    <text evidence="6">The sequence shown here is derived from an EMBL/GenBank/DDBJ whole genome shotgun (WGS) entry which is preliminary data.</text>
</comment>
<dbReference type="GO" id="GO:0006646">
    <property type="term" value="P:phosphatidylethanolamine biosynthetic process"/>
    <property type="evidence" value="ECO:0007669"/>
    <property type="project" value="TreeGrafter"/>
</dbReference>
<dbReference type="InterPro" id="IPR011009">
    <property type="entry name" value="Kinase-like_dom_sf"/>
</dbReference>
<dbReference type="SUPFAM" id="SSF56112">
    <property type="entry name" value="Protein kinase-like (PK-like)"/>
    <property type="match status" value="1"/>
</dbReference>
<keyword evidence="1" id="KW-0444">Lipid biosynthesis</keyword>
<evidence type="ECO:0000256" key="3">
    <source>
        <dbReference type="ARBA" id="ARBA00037883"/>
    </source>
</evidence>
<dbReference type="Gene3D" id="3.90.1200.10">
    <property type="match status" value="1"/>
</dbReference>
<organism evidence="6 7">
    <name type="scientific">Ridgeia piscesae</name>
    <name type="common">Tubeworm</name>
    <dbReference type="NCBI Taxonomy" id="27915"/>
    <lineage>
        <taxon>Eukaryota</taxon>
        <taxon>Metazoa</taxon>
        <taxon>Spiralia</taxon>
        <taxon>Lophotrochozoa</taxon>
        <taxon>Annelida</taxon>
        <taxon>Polychaeta</taxon>
        <taxon>Sedentaria</taxon>
        <taxon>Canalipalpata</taxon>
        <taxon>Sabellida</taxon>
        <taxon>Siboglinidae</taxon>
        <taxon>Ridgeia</taxon>
    </lineage>
</organism>
<evidence type="ECO:0000256" key="1">
    <source>
        <dbReference type="ARBA" id="ARBA00023209"/>
    </source>
</evidence>
<comment type="pathway">
    <text evidence="3">Phospholipid metabolism; phosphatidylethanolamine biosynthesis; phosphatidylethanolamine from ethanolamine: step 1/3.</text>
</comment>
<name>A0AAD9KPL4_RIDPI</name>
<gene>
    <name evidence="6" type="ORF">NP493_722g02046</name>
</gene>
<keyword evidence="1" id="KW-0443">Lipid metabolism</keyword>
<dbReference type="GO" id="GO:0004305">
    <property type="term" value="F:ethanolamine kinase activity"/>
    <property type="evidence" value="ECO:0007669"/>
    <property type="project" value="UniProtKB-EC"/>
</dbReference>
<dbReference type="Pfam" id="PF01633">
    <property type="entry name" value="Choline_kinase"/>
    <property type="match status" value="1"/>
</dbReference>
<dbReference type="EC" id="2.7.1.82" evidence="5"/>
<comment type="similarity">
    <text evidence="4">Belongs to the choline/ethanolamine kinase family.</text>
</comment>
<keyword evidence="1" id="KW-0594">Phospholipid biosynthesis</keyword>
<sequence length="364" mass="41700">MDVGAGEGITTFDFRIELADAESGSLKLTQLIRPKWSTDDIKQKRFTGGITNTLMGCWHKDDPAQEEMILVRIYGANTELIIDRNAEMRNIRLLHAVGCSKPLFARFANGVAYGFFPGACLDENTVRDPVISRLVAQQLVKIHSIDTDEVMKQNHIAGPAMSRKPMVFDRIWEWLEIIPDEFNDAEKNKRYKTEVRSKPQLKRELEDLQRQLEPLGSPVVFCHNDLLLGNIVYNDKKGVLVFIDFEYGAYNYEAFDIGNHFAEYAGVDDLDYARYPDRDYQLKWLRAYLECKAVQQGSDSSKVTDRDVEVLYVQVNKFALAANFFWGVWALIQACNSTIDFDYLGYVTMYTAGEYGMYVIIKHS</sequence>
<evidence type="ECO:0000256" key="4">
    <source>
        <dbReference type="ARBA" id="ARBA00038211"/>
    </source>
</evidence>
<dbReference type="PANTHER" id="PTHR22603">
    <property type="entry name" value="CHOLINE/ETHANOALAMINE KINASE"/>
    <property type="match status" value="1"/>
</dbReference>
<dbReference type="AlphaFoldDB" id="A0AAD9KPL4"/>
<evidence type="ECO:0000313" key="7">
    <source>
        <dbReference type="Proteomes" id="UP001209878"/>
    </source>
</evidence>
<dbReference type="Proteomes" id="UP001209878">
    <property type="component" value="Unassembled WGS sequence"/>
</dbReference>
<evidence type="ECO:0000313" key="6">
    <source>
        <dbReference type="EMBL" id="KAK2175323.1"/>
    </source>
</evidence>
<dbReference type="CDD" id="cd05157">
    <property type="entry name" value="ETNK_euk"/>
    <property type="match status" value="1"/>
</dbReference>
<proteinExistence type="inferred from homology"/>
<protein>
    <recommendedName>
        <fullName evidence="5">ethanolamine kinase</fullName>
        <ecNumber evidence="5">2.7.1.82</ecNumber>
    </recommendedName>
</protein>
<dbReference type="PANTHER" id="PTHR22603:SF66">
    <property type="entry name" value="ETHANOLAMINE KINASE"/>
    <property type="match status" value="1"/>
</dbReference>
<accession>A0AAD9KPL4</accession>
<keyword evidence="2" id="KW-1208">Phospholipid metabolism</keyword>
<dbReference type="Gene3D" id="3.30.200.20">
    <property type="entry name" value="Phosphorylase Kinase, domain 1"/>
    <property type="match status" value="1"/>
</dbReference>
<keyword evidence="7" id="KW-1185">Reference proteome</keyword>
<reference evidence="6" key="1">
    <citation type="journal article" date="2023" name="Mol. Biol. Evol.">
        <title>Third-Generation Sequencing Reveals the Adaptive Role of the Epigenome in Three Deep-Sea Polychaetes.</title>
        <authorList>
            <person name="Perez M."/>
            <person name="Aroh O."/>
            <person name="Sun Y."/>
            <person name="Lan Y."/>
            <person name="Juniper S.K."/>
            <person name="Young C.R."/>
            <person name="Angers B."/>
            <person name="Qian P.Y."/>
        </authorList>
    </citation>
    <scope>NUCLEOTIDE SEQUENCE</scope>
    <source>
        <strain evidence="6">R07B-5</strain>
    </source>
</reference>